<evidence type="ECO:0000313" key="2">
    <source>
        <dbReference type="EMBL" id="MCX3263710.1"/>
    </source>
</evidence>
<name>A0A9X3I7Z8_9SPHI</name>
<dbReference type="NCBIfam" id="NF038324">
    <property type="entry name" value="DrmB_fam"/>
    <property type="match status" value="1"/>
</dbReference>
<evidence type="ECO:0000313" key="3">
    <source>
        <dbReference type="Proteomes" id="UP001142592"/>
    </source>
</evidence>
<dbReference type="Pfam" id="PF09369">
    <property type="entry name" value="MZB"/>
    <property type="match status" value="1"/>
</dbReference>
<dbReference type="Proteomes" id="UP001142592">
    <property type="component" value="Unassembled WGS sequence"/>
</dbReference>
<protein>
    <submittedName>
        <fullName evidence="2">DUF1998 domain-containing protein</fullName>
    </submittedName>
</protein>
<dbReference type="InterPro" id="IPR018973">
    <property type="entry name" value="MZB"/>
</dbReference>
<evidence type="ECO:0000259" key="1">
    <source>
        <dbReference type="Pfam" id="PF09369"/>
    </source>
</evidence>
<reference evidence="2" key="1">
    <citation type="submission" date="2022-11" db="EMBL/GenBank/DDBJ databases">
        <authorList>
            <person name="Graham C."/>
            <person name="Newman J.D."/>
        </authorList>
    </citation>
    <scope>NUCLEOTIDE SEQUENCE</scope>
    <source>
        <strain evidence="2">DSM 19486</strain>
    </source>
</reference>
<comment type="caution">
    <text evidence="2">The sequence shown here is derived from an EMBL/GenBank/DDBJ whole genome shotgun (WGS) entry which is preliminary data.</text>
</comment>
<sequence length="689" mass="77931">MNFDIRQSQVIHTWPAGSIIDLPQLSLIMLCHDDGSQDWGTPDIGAENPNRQITINDPRLAEAFKVTSFIVPPIFDGLSTARTYGIRFPAACYCPKCGLMEVSNKTRGREKTTNIGTFDYLMKPFWCRSCFNNQLQDGPVMVPMRFVIATENGFLDDFPWDWYVHERVPEERGRGNRLYYRSKGGSASLSDIVIRSERADGTYVAHKDLSEIFDQEIFARDCPEHGHYLNYVRGMLSKPWKGYGNDGTFHKDRIDIPTLSQTWDGEEMSRYAKTVFPRTMQRGAGNLIFPIIYSSILLPQGSYEQSCPPQVRLKIEGHISNRLEDSYEEYQDYTNSDWKKMILGKLKNPAFSWHSQLGYSPSELEIFIRSYFGDEGTSQPGKKAALLRQQEYKAFLGADFNNPKTWFKKRNLPGRTYNETLGKELLKSVVLLDELSAIKVFRGFTRIKPLMTEELIFADPGDGLDPQQTAEFHRIQDARKTPLQTHQLPAVEVRGEGIFLEFNSTLLAEWSDRYDDARLGAVNANILRANADFNQANQPINKRYLFLHTLSHILLKELSEDCGYSTSSLAEIIYCSEEDEAGSINEMNGILIYTTTSDSEGSLGGLVEKGLPEYLIGILNRGVDKARWCSSDPLCISASGGQGFLGLNLAACYSCILLPETSCEKMNKYLDRASLVGTLEDEQMGMFNN</sequence>
<accession>A0A9X3I7Z8</accession>
<dbReference type="InterPro" id="IPR047721">
    <property type="entry name" value="DrmB"/>
</dbReference>
<keyword evidence="3" id="KW-1185">Reference proteome</keyword>
<organism evidence="2 3">
    <name type="scientific">Pedobacter agri</name>
    <dbReference type="NCBI Taxonomy" id="454586"/>
    <lineage>
        <taxon>Bacteria</taxon>
        <taxon>Pseudomonadati</taxon>
        <taxon>Bacteroidota</taxon>
        <taxon>Sphingobacteriia</taxon>
        <taxon>Sphingobacteriales</taxon>
        <taxon>Sphingobacteriaceae</taxon>
        <taxon>Pedobacter</taxon>
    </lineage>
</organism>
<dbReference type="AlphaFoldDB" id="A0A9X3I7Z8"/>
<gene>
    <name evidence="2" type="ORF">OQZ29_03080</name>
</gene>
<dbReference type="RefSeq" id="WP_010601114.1">
    <property type="nucleotide sequence ID" value="NZ_JAPJUH010000001.1"/>
</dbReference>
<dbReference type="EMBL" id="JAPJUH010000001">
    <property type="protein sequence ID" value="MCX3263710.1"/>
    <property type="molecule type" value="Genomic_DNA"/>
</dbReference>
<proteinExistence type="predicted"/>
<feature type="domain" description="MrfA-like Zn-binding" evidence="1">
    <location>
        <begin position="550"/>
        <end position="656"/>
    </location>
</feature>